<protein>
    <submittedName>
        <fullName evidence="2">Tfp pilus assembly protein PilV</fullName>
    </submittedName>
</protein>
<dbReference type="Proteomes" id="UP000199651">
    <property type="component" value="Unassembled WGS sequence"/>
</dbReference>
<reference evidence="3" key="1">
    <citation type="submission" date="2016-10" db="EMBL/GenBank/DDBJ databases">
        <authorList>
            <person name="Varghese N."/>
            <person name="Submissions S."/>
        </authorList>
    </citation>
    <scope>NUCLEOTIDE SEQUENCE [LARGE SCALE GENOMIC DNA]</scope>
    <source>
        <strain evidence="3">IBRC-M 10655</strain>
    </source>
</reference>
<keyword evidence="3" id="KW-1185">Reference proteome</keyword>
<gene>
    <name evidence="2" type="ORF">SAMN05192558_10192</name>
</gene>
<dbReference type="EMBL" id="FNJB01000001">
    <property type="protein sequence ID" value="SDN85577.1"/>
    <property type="molecule type" value="Genomic_DNA"/>
</dbReference>
<name>A0A1H0ESZ4_9PSEU</name>
<sequence>MRRRDDESGAALILVLVLVVVISLGLLSLLSFSGTSFRTTIALRDQGATASTSDGAMAAAINTIRNSTYNNSPGQTCFDHGDHLHLDGIAGAEAATVDCDADPSRVLIQCPSLSMCNRPGSAILTLGKHGGEDGVNIQQPNGSMFRVRGVVFSNSNINVVNGTLATNTRVYGRTGCTGTIISDPSPPSCPYAPANPLGEDPNYLPAVGAAPAHRALPACTKTGLITFEPGYYDDAHALTDMMANGSPCKGSVWWFKPGAYYFDFHNTGTNANPLLDSAGGNIWTIDTGKLVAGTPVNGAGQVIAQPPLNPTIPGSCNNPIKDANAVGVQFIFGGDSQLAVKAGQAEICGTYSATRPPVAIYGLKSGAETDTALTDLKLTAVPTQGGFNPTATSAALRDADLLTYATWKAPKKNADTTVSVSGFAPPAPIPAGSVLKSAAIKVTHRHTDLVNQDDLEVTFRPNGGAALTGSAVGRFGSPLFQTTTIPIDAARDGSLAESIYKGTFTGATIDLKVSLDNKDAIEDLDAVQLDLTYVAPAFRAGGGCVTTAPYTGLGNASRCAMVTSDGSPNNQFYVQGTTYAPHAVLDITLNNASEQVFRFGVIARSLWVKLTGSFSYGGPVIEVPDDSPGFVFSVYLSVYLCPSPGECPTTGTPSLRAKVAFVDADPVSPLPGRRQVSVLSWSSPR</sequence>
<keyword evidence="1" id="KW-0812">Transmembrane</keyword>
<evidence type="ECO:0000313" key="3">
    <source>
        <dbReference type="Proteomes" id="UP000199651"/>
    </source>
</evidence>
<keyword evidence="1" id="KW-0472">Membrane</keyword>
<dbReference type="RefSeq" id="WP_091368220.1">
    <property type="nucleotide sequence ID" value="NZ_FNDV01000003.1"/>
</dbReference>
<dbReference type="STRING" id="504798.SAMN05421871_103777"/>
<evidence type="ECO:0000256" key="1">
    <source>
        <dbReference type="SAM" id="Phobius"/>
    </source>
</evidence>
<accession>A0A1H0ESZ4</accession>
<organism evidence="2 3">
    <name type="scientific">Actinokineospora alba</name>
    <dbReference type="NCBI Taxonomy" id="504798"/>
    <lineage>
        <taxon>Bacteria</taxon>
        <taxon>Bacillati</taxon>
        <taxon>Actinomycetota</taxon>
        <taxon>Actinomycetes</taxon>
        <taxon>Pseudonocardiales</taxon>
        <taxon>Pseudonocardiaceae</taxon>
        <taxon>Actinokineospora</taxon>
    </lineage>
</organism>
<keyword evidence="1" id="KW-1133">Transmembrane helix</keyword>
<evidence type="ECO:0000313" key="2">
    <source>
        <dbReference type="EMBL" id="SDN85577.1"/>
    </source>
</evidence>
<dbReference type="AlphaFoldDB" id="A0A1H0ESZ4"/>
<feature type="transmembrane region" description="Helical" evidence="1">
    <location>
        <begin position="12"/>
        <end position="32"/>
    </location>
</feature>
<dbReference type="OrthoDB" id="3755818at2"/>
<proteinExistence type="predicted"/>